<dbReference type="PANTHER" id="PTHR21343:SF8">
    <property type="entry name" value="DRTGG DOMAIN-CONTAINING PROTEIN"/>
    <property type="match status" value="1"/>
</dbReference>
<sequence>MGGARGVMVAATKQHVGKTTSCLAIMSGLRKRMKPIGFLKPVGQTHVTVQGGLRVDKDVKLFKEYFNIDSCEYVDMSPVVIPSGYTRDFLDGLITEEQQVESIKSAFANIDRQNEFTVVEGTGHCGVGSIVNLDNARVASLLGLDMVLIVNGGLGSAFDELALNRLMCKQHDVRIRGVIVNKVKPNKLGMVGEYFEKALKRWDIPLLGVVPDAEYLSSPTMCDFEQLFDTELISGKANRLRHFNQTSLVAMNLGRYLDRLHLEKHSKTLFVTHSSRSDIVLGFISHGQIHEEKWGDPWNAGLILAGEVPLHAISDSLHKILENQNSPVLHVKMSTYDAMLQLTHYTAKLSALDSSRTTAAIEHYEPFINFEALLEGGR</sequence>
<evidence type="ECO:0000256" key="1">
    <source>
        <dbReference type="ARBA" id="ARBA00022962"/>
    </source>
</evidence>
<dbReference type="Gene3D" id="3.40.1390.20">
    <property type="entry name" value="HprK N-terminal domain-like"/>
    <property type="match status" value="1"/>
</dbReference>
<dbReference type="SUPFAM" id="SSF52540">
    <property type="entry name" value="P-loop containing nucleoside triphosphate hydrolases"/>
    <property type="match status" value="1"/>
</dbReference>
<name>A0A7S2S628_9STRA</name>
<dbReference type="Gene3D" id="3.40.50.300">
    <property type="entry name" value="P-loop containing nucleotide triphosphate hydrolases"/>
    <property type="match status" value="1"/>
</dbReference>
<accession>A0A7S2S628</accession>
<dbReference type="PANTHER" id="PTHR21343">
    <property type="entry name" value="DETHIOBIOTIN SYNTHETASE"/>
    <property type="match status" value="1"/>
</dbReference>
<proteinExistence type="predicted"/>
<gene>
    <name evidence="3" type="ORF">QSP1433_LOCUS10471</name>
</gene>
<dbReference type="Pfam" id="PF13500">
    <property type="entry name" value="AAA_26"/>
    <property type="match status" value="1"/>
</dbReference>
<keyword evidence="1" id="KW-0315">Glutamine amidotransferase</keyword>
<organism evidence="3">
    <name type="scientific">Mucochytrium quahogii</name>
    <dbReference type="NCBI Taxonomy" id="96639"/>
    <lineage>
        <taxon>Eukaryota</taxon>
        <taxon>Sar</taxon>
        <taxon>Stramenopiles</taxon>
        <taxon>Bigyra</taxon>
        <taxon>Labyrinthulomycetes</taxon>
        <taxon>Thraustochytrida</taxon>
        <taxon>Thraustochytriidae</taxon>
        <taxon>Mucochytrium</taxon>
    </lineage>
</organism>
<dbReference type="AlphaFoldDB" id="A0A7S2S628"/>
<evidence type="ECO:0000259" key="2">
    <source>
        <dbReference type="Pfam" id="PF07085"/>
    </source>
</evidence>
<reference evidence="3" key="1">
    <citation type="submission" date="2021-01" db="EMBL/GenBank/DDBJ databases">
        <authorList>
            <person name="Corre E."/>
            <person name="Pelletier E."/>
            <person name="Niang G."/>
            <person name="Scheremetjew M."/>
            <person name="Finn R."/>
            <person name="Kale V."/>
            <person name="Holt S."/>
            <person name="Cochrane G."/>
            <person name="Meng A."/>
            <person name="Brown T."/>
            <person name="Cohen L."/>
        </authorList>
    </citation>
    <scope>NUCLEOTIDE SEQUENCE</scope>
    <source>
        <strain evidence="3">NY070348D</strain>
    </source>
</reference>
<protein>
    <recommendedName>
        <fullName evidence="2">DRTGG domain-containing protein</fullName>
    </recommendedName>
</protein>
<dbReference type="InterPro" id="IPR028979">
    <property type="entry name" value="Ser_kin/Pase_Hpr-like_N_sf"/>
</dbReference>
<dbReference type="EMBL" id="HBHK01016687">
    <property type="protein sequence ID" value="CAD9690051.1"/>
    <property type="molecule type" value="Transcribed_RNA"/>
</dbReference>
<dbReference type="CDD" id="cd03109">
    <property type="entry name" value="DTBS"/>
    <property type="match status" value="1"/>
</dbReference>
<dbReference type="Pfam" id="PF07085">
    <property type="entry name" value="DRTGG"/>
    <property type="match status" value="1"/>
</dbReference>
<evidence type="ECO:0000313" key="3">
    <source>
        <dbReference type="EMBL" id="CAD9690051.1"/>
    </source>
</evidence>
<dbReference type="SUPFAM" id="SSF75138">
    <property type="entry name" value="HprK N-terminal domain-like"/>
    <property type="match status" value="1"/>
</dbReference>
<dbReference type="InterPro" id="IPR027417">
    <property type="entry name" value="P-loop_NTPase"/>
</dbReference>
<feature type="domain" description="DRTGG" evidence="2">
    <location>
        <begin position="229"/>
        <end position="342"/>
    </location>
</feature>
<dbReference type="InterPro" id="IPR010766">
    <property type="entry name" value="DRTGG"/>
</dbReference>